<dbReference type="RefSeq" id="WP_022637825.1">
    <property type="nucleotide sequence ID" value="NZ_ASJR01000044.1"/>
</dbReference>
<dbReference type="GO" id="GO:0006302">
    <property type="term" value="P:double-strand break repair"/>
    <property type="evidence" value="ECO:0007669"/>
    <property type="project" value="TreeGrafter"/>
</dbReference>
<dbReference type="Gene3D" id="3.40.50.300">
    <property type="entry name" value="P-loop containing nucleotide triphosphate hydrolases"/>
    <property type="match status" value="2"/>
</dbReference>
<dbReference type="GO" id="GO:0000731">
    <property type="term" value="P:DNA synthesis involved in DNA repair"/>
    <property type="evidence" value="ECO:0007669"/>
    <property type="project" value="TreeGrafter"/>
</dbReference>
<sequence length="760" mass="84402">MLERIHRVKGIGLLHDADGRQHAFKKATLVYADNGVGKSTLASIFRSCAYNDSDLIRRRKTIDGNHQPEVLLQFSNGQQSAFANSSWSNPHPELLVFDADFVEQNVYAGGQVTTDQRKNLLHFALGTSAVNAQREYDQADNDALAASQSVRDLTNQLTGFHRGISLQQFRDLAEVADADDQIAALNERIVEAQNIGVIQAKAMPKKLDEPAFDVTQIFAIFESSLADIDLAAEQRVKQHIDAHAKPNLEKWISDGHAFGEVESCPYCNQPLEGVDLIQAYRSYFNQDYNQLKASVADLIRLISITTSEAIIERLQASFATASAIIDGWQEHVEIPPPEFDGEAAKQKLATIRGRLDALRLAKEANLLESVGSDDTKNELIGIWNELVGMVKSCNDGIDHAVNLITAYKASLAAVNPDGLRQAITNLELAKLRHRQDVIDIFSQLDAALAQEVATKEEKQNKKDALNAIMQTTLERYKGRINQLLGDFGAQFSIPNIDFNYRGGLRSNYNLHMRGSNIELTGGIPDFNTSLSESDKRTLAFAFFIASVESDPDLANKVVVIDDPMCSLDLNRKQQTRLILKRVHNGCEQLIVLVHDIHFMRSLRDEILRASSPQNIACVKLKTVANRYSNFDAIDVDKECESAYFKCHRVLGEYLNGTAQSSMEVARSIRPMLEGYLHRRFPGLISGGLLFGQVVDAINNAQQDSPLVHAQNITDELNDINGYAGQYHHDTNPSADQVQIIDGELRQFVERAINVVHAGMA</sequence>
<gene>
    <name evidence="2" type="ORF">CALK_2497</name>
</gene>
<evidence type="ECO:0000313" key="2">
    <source>
        <dbReference type="EMBL" id="ERP30690.1"/>
    </source>
</evidence>
<evidence type="ECO:0000259" key="1">
    <source>
        <dbReference type="Pfam" id="PF13166"/>
    </source>
</evidence>
<proteinExistence type="predicted"/>
<dbReference type="PANTHER" id="PTHR32182">
    <property type="entry name" value="DNA REPLICATION AND REPAIR PROTEIN RECF"/>
    <property type="match status" value="1"/>
</dbReference>
<dbReference type="PATRIC" id="fig|1313304.3.peg.2368"/>
<keyword evidence="3" id="KW-1185">Reference proteome</keyword>
<accession>U7D8D5</accession>
<dbReference type="OrthoDB" id="9795565at2"/>
<dbReference type="Proteomes" id="UP000017148">
    <property type="component" value="Unassembled WGS sequence"/>
</dbReference>
<dbReference type="InterPro" id="IPR026866">
    <property type="entry name" value="CR006_AAA"/>
</dbReference>
<dbReference type="SUPFAM" id="SSF52540">
    <property type="entry name" value="P-loop containing nucleoside triphosphate hydrolases"/>
    <property type="match status" value="1"/>
</dbReference>
<organism evidence="2 3">
    <name type="scientific">Chitinivibrio alkaliphilus ACht1</name>
    <dbReference type="NCBI Taxonomy" id="1313304"/>
    <lineage>
        <taxon>Bacteria</taxon>
        <taxon>Pseudomonadati</taxon>
        <taxon>Fibrobacterota</taxon>
        <taxon>Chitinivibrionia</taxon>
        <taxon>Chitinivibrionales</taxon>
        <taxon>Chitinivibrionaceae</taxon>
        <taxon>Chitinivibrio</taxon>
    </lineage>
</organism>
<comment type="caution">
    <text evidence="2">The sequence shown here is derived from an EMBL/GenBank/DDBJ whole genome shotgun (WGS) entry which is preliminary data.</text>
</comment>
<evidence type="ECO:0000313" key="3">
    <source>
        <dbReference type="Proteomes" id="UP000017148"/>
    </source>
</evidence>
<feature type="domain" description="Protein CR006 P-loop" evidence="1">
    <location>
        <begin position="146"/>
        <end position="684"/>
    </location>
</feature>
<dbReference type="InterPro" id="IPR027417">
    <property type="entry name" value="P-loop_NTPase"/>
</dbReference>
<dbReference type="EMBL" id="ASJR01000044">
    <property type="protein sequence ID" value="ERP30690.1"/>
    <property type="molecule type" value="Genomic_DNA"/>
</dbReference>
<dbReference type="STRING" id="1313304.CALK_2497"/>
<dbReference type="Pfam" id="PF13166">
    <property type="entry name" value="AAA_13"/>
    <property type="match status" value="1"/>
</dbReference>
<dbReference type="PANTHER" id="PTHR32182:SF0">
    <property type="entry name" value="DNA REPLICATION AND REPAIR PROTEIN RECF"/>
    <property type="match status" value="1"/>
</dbReference>
<reference evidence="2 3" key="1">
    <citation type="journal article" date="2013" name="Environ. Microbiol.">
        <title>Genome analysis of Chitinivibrio alkaliphilus gen. nov., sp. nov., a novel extremely haloalkaliphilic anaerobic chitinolytic bacterium from the candidate phylum Termite Group 3.</title>
        <authorList>
            <person name="Sorokin D.Y."/>
            <person name="Gumerov V.M."/>
            <person name="Rakitin A.L."/>
            <person name="Beletsky A.V."/>
            <person name="Damste J.S."/>
            <person name="Muyzer G."/>
            <person name="Mardanov A.V."/>
            <person name="Ravin N.V."/>
        </authorList>
    </citation>
    <scope>NUCLEOTIDE SEQUENCE [LARGE SCALE GENOMIC DNA]</scope>
    <source>
        <strain evidence="2 3">ACht1</strain>
    </source>
</reference>
<dbReference type="AlphaFoldDB" id="U7D8D5"/>
<dbReference type="eggNOG" id="COG4694">
    <property type="taxonomic scope" value="Bacteria"/>
</dbReference>
<name>U7D8D5_9BACT</name>
<protein>
    <recommendedName>
        <fullName evidence="1">Protein CR006 P-loop domain-containing protein</fullName>
    </recommendedName>
</protein>